<evidence type="ECO:0000313" key="3">
    <source>
        <dbReference type="EMBL" id="RMJ11470.1"/>
    </source>
</evidence>
<dbReference type="STRING" id="2010991.A0A3M2S1P0"/>
<feature type="compositionally biased region" description="Acidic residues" evidence="1">
    <location>
        <begin position="274"/>
        <end position="285"/>
    </location>
</feature>
<accession>A0A3M2S1P0</accession>
<feature type="region of interest" description="Disordered" evidence="1">
    <location>
        <begin position="294"/>
        <end position="407"/>
    </location>
</feature>
<dbReference type="PROSITE" id="PS50172">
    <property type="entry name" value="BRCT"/>
    <property type="match status" value="1"/>
</dbReference>
<name>A0A3M2S1P0_9HYPO</name>
<dbReference type="OrthoDB" id="342264at2759"/>
<organism evidence="3 4">
    <name type="scientific">Fusarium kuroshium</name>
    <dbReference type="NCBI Taxonomy" id="2010991"/>
    <lineage>
        <taxon>Eukaryota</taxon>
        <taxon>Fungi</taxon>
        <taxon>Dikarya</taxon>
        <taxon>Ascomycota</taxon>
        <taxon>Pezizomycotina</taxon>
        <taxon>Sordariomycetes</taxon>
        <taxon>Hypocreomycetidae</taxon>
        <taxon>Hypocreales</taxon>
        <taxon>Nectriaceae</taxon>
        <taxon>Fusarium</taxon>
        <taxon>Fusarium solani species complex</taxon>
    </lineage>
</organism>
<dbReference type="EMBL" id="NKUJ01000166">
    <property type="protein sequence ID" value="RMJ11470.1"/>
    <property type="molecule type" value="Genomic_DNA"/>
</dbReference>
<proteinExistence type="predicted"/>
<gene>
    <name evidence="3" type="ORF">CDV36_008867</name>
</gene>
<dbReference type="AlphaFoldDB" id="A0A3M2S1P0"/>
<feature type="compositionally biased region" description="Polar residues" evidence="1">
    <location>
        <begin position="356"/>
        <end position="377"/>
    </location>
</feature>
<feature type="domain" description="BRCT" evidence="2">
    <location>
        <begin position="1"/>
        <end position="97"/>
    </location>
</feature>
<evidence type="ECO:0000313" key="4">
    <source>
        <dbReference type="Proteomes" id="UP000277212"/>
    </source>
</evidence>
<feature type="compositionally biased region" description="Acidic residues" evidence="1">
    <location>
        <begin position="305"/>
        <end position="332"/>
    </location>
</feature>
<keyword evidence="4" id="KW-1185">Reference proteome</keyword>
<dbReference type="SUPFAM" id="SSF52113">
    <property type="entry name" value="BRCT domain"/>
    <property type="match status" value="1"/>
</dbReference>
<reference evidence="3 4" key="1">
    <citation type="submission" date="2017-06" db="EMBL/GenBank/DDBJ databases">
        <title>Comparative genomic analysis of Ambrosia Fusariam Clade fungi.</title>
        <authorList>
            <person name="Stajich J.E."/>
            <person name="Carrillo J."/>
            <person name="Kijimoto T."/>
            <person name="Eskalen A."/>
            <person name="O'Donnell K."/>
            <person name="Kasson M."/>
        </authorList>
    </citation>
    <scope>NUCLEOTIDE SEQUENCE [LARGE SCALE GENOMIC DNA]</scope>
    <source>
        <strain evidence="3">UCR3666</strain>
    </source>
</reference>
<dbReference type="InterPro" id="IPR036420">
    <property type="entry name" value="BRCT_dom_sf"/>
</dbReference>
<comment type="caution">
    <text evidence="3">The sequence shown here is derived from an EMBL/GenBank/DDBJ whole genome shotgun (WGS) entry which is preliminary data.</text>
</comment>
<feature type="compositionally biased region" description="Basic and acidic residues" evidence="1">
    <location>
        <begin position="378"/>
        <end position="395"/>
    </location>
</feature>
<sequence length="407" mass="46781">MPPQIFKGRILAAAGPLPGQLTVENLKRWASIRKGDFVDHFDEDVTHLLCTREQFDKRVPRVKDALKRGKRFHIVHCDWFEFSAVKNKRLPEKEFSMRNILAKQNAKRRERARIEKGKRDGEKFVNTNFYHIYRDRSNFVYQVDITRDDEAAGEFGQKYTLCLWESNAKPHLYWFTAKFTKRKGNSQPTYHRPSVCPDKWRPQMDLFMEFFRVKTGIPWEDRVALAMTMPSSYFQYEPPTGGKPLGRRLRFDSEYCQQINAELRGLPWPPVEETQTETPEEVDDPEVVLEYEEGEGGVSVPAGDETAEEDPTSDEDDEDEQDANMDPNDDPVQEVQSPTGDVEVEDAPLTPVSIIFDNTTATESTAPSSQNQESDYEQSPKNHVSEEAEDSKDMKFSANDTESGSES</sequence>
<dbReference type="Gene3D" id="3.40.50.10190">
    <property type="entry name" value="BRCT domain"/>
    <property type="match status" value="1"/>
</dbReference>
<evidence type="ECO:0000259" key="2">
    <source>
        <dbReference type="PROSITE" id="PS50172"/>
    </source>
</evidence>
<dbReference type="CDD" id="cd00027">
    <property type="entry name" value="BRCT"/>
    <property type="match status" value="1"/>
</dbReference>
<dbReference type="Proteomes" id="UP000277212">
    <property type="component" value="Unassembled WGS sequence"/>
</dbReference>
<protein>
    <recommendedName>
        <fullName evidence="2">BRCT domain-containing protein</fullName>
    </recommendedName>
</protein>
<evidence type="ECO:0000256" key="1">
    <source>
        <dbReference type="SAM" id="MobiDB-lite"/>
    </source>
</evidence>
<dbReference type="InterPro" id="IPR001357">
    <property type="entry name" value="BRCT_dom"/>
</dbReference>
<feature type="region of interest" description="Disordered" evidence="1">
    <location>
        <begin position="266"/>
        <end position="285"/>
    </location>
</feature>
<feature type="compositionally biased region" description="Polar residues" evidence="1">
    <location>
        <begin position="398"/>
        <end position="407"/>
    </location>
</feature>